<accession>A0A4R2KJ97</accession>
<dbReference type="EMBL" id="SLWW01000011">
    <property type="protein sequence ID" value="TCO70078.1"/>
    <property type="molecule type" value="Genomic_DNA"/>
</dbReference>
<keyword evidence="2" id="KW-1185">Reference proteome</keyword>
<evidence type="ECO:0000313" key="1">
    <source>
        <dbReference type="EMBL" id="TCO70078.1"/>
    </source>
</evidence>
<comment type="caution">
    <text evidence="1">The sequence shown here is derived from an EMBL/GenBank/DDBJ whole genome shotgun (WGS) entry which is preliminary data.</text>
</comment>
<evidence type="ECO:0000313" key="2">
    <source>
        <dbReference type="Proteomes" id="UP000295142"/>
    </source>
</evidence>
<protein>
    <submittedName>
        <fullName evidence="1">Uncharacterized protein</fullName>
    </submittedName>
</protein>
<reference evidence="1 2" key="1">
    <citation type="submission" date="2019-03" db="EMBL/GenBank/DDBJ databases">
        <title>Genomic Encyclopedia of Type Strains, Phase IV (KMG-IV): sequencing the most valuable type-strain genomes for metagenomic binning, comparative biology and taxonomic classification.</title>
        <authorList>
            <person name="Goeker M."/>
        </authorList>
    </citation>
    <scope>NUCLEOTIDE SEQUENCE [LARGE SCALE GENOMIC DNA]</scope>
    <source>
        <strain evidence="1 2">DSM 4868</strain>
    </source>
</reference>
<dbReference type="AlphaFoldDB" id="A0A4R2KJ97"/>
<gene>
    <name evidence="1" type="ORF">EV655_11120</name>
</gene>
<name>A0A4R2KJ97_9RHOB</name>
<sequence>MAETARHAELGLVLTRDGRLFLLTMPGYRLFVDPVGATATFADGGAIHGVAMTRDFVPVARHSRAVRGAEDSTAARISRALFPLRLSLAGGQGGYLGWQIAWGGWAALA</sequence>
<organism evidence="1 2">
    <name type="scientific">Rhodovulum euryhalinum</name>
    <dbReference type="NCBI Taxonomy" id="35805"/>
    <lineage>
        <taxon>Bacteria</taxon>
        <taxon>Pseudomonadati</taxon>
        <taxon>Pseudomonadota</taxon>
        <taxon>Alphaproteobacteria</taxon>
        <taxon>Rhodobacterales</taxon>
        <taxon>Paracoccaceae</taxon>
        <taxon>Rhodovulum</taxon>
    </lineage>
</organism>
<proteinExistence type="predicted"/>
<dbReference type="Proteomes" id="UP000295142">
    <property type="component" value="Unassembled WGS sequence"/>
</dbReference>